<feature type="non-terminal residue" evidence="1">
    <location>
        <position position="124"/>
    </location>
</feature>
<dbReference type="Proteomes" id="UP000789860">
    <property type="component" value="Unassembled WGS sequence"/>
</dbReference>
<evidence type="ECO:0000313" key="1">
    <source>
        <dbReference type="EMBL" id="CAG8678259.1"/>
    </source>
</evidence>
<comment type="caution">
    <text evidence="1">The sequence shown here is derived from an EMBL/GenBank/DDBJ whole genome shotgun (WGS) entry which is preliminary data.</text>
</comment>
<dbReference type="EMBL" id="CAJVPM010030954">
    <property type="protein sequence ID" value="CAG8678259.1"/>
    <property type="molecule type" value="Genomic_DNA"/>
</dbReference>
<name>A0ACA9NVS8_9GLOM</name>
<protein>
    <submittedName>
        <fullName evidence="1">3943_t:CDS:1</fullName>
    </submittedName>
</protein>
<keyword evidence="2" id="KW-1185">Reference proteome</keyword>
<evidence type="ECO:0000313" key="2">
    <source>
        <dbReference type="Proteomes" id="UP000789860"/>
    </source>
</evidence>
<accession>A0ACA9NVS8</accession>
<proteinExistence type="predicted"/>
<gene>
    <name evidence="1" type="ORF">SCALOS_LOCUS9629</name>
</gene>
<reference evidence="1" key="1">
    <citation type="submission" date="2021-06" db="EMBL/GenBank/DDBJ databases">
        <authorList>
            <person name="Kallberg Y."/>
            <person name="Tangrot J."/>
            <person name="Rosling A."/>
        </authorList>
    </citation>
    <scope>NUCLEOTIDE SEQUENCE</scope>
    <source>
        <strain evidence="1">AU212A</strain>
    </source>
</reference>
<organism evidence="1 2">
    <name type="scientific">Scutellospora calospora</name>
    <dbReference type="NCBI Taxonomy" id="85575"/>
    <lineage>
        <taxon>Eukaryota</taxon>
        <taxon>Fungi</taxon>
        <taxon>Fungi incertae sedis</taxon>
        <taxon>Mucoromycota</taxon>
        <taxon>Glomeromycotina</taxon>
        <taxon>Glomeromycetes</taxon>
        <taxon>Diversisporales</taxon>
        <taxon>Gigasporaceae</taxon>
        <taxon>Scutellospora</taxon>
    </lineage>
</organism>
<sequence length="124" mass="13347">MLALRDSPLVKKPDALPPISTWFGEPIVKKEKRNNSENIQEDEKGKQSSQNFVDGLNKSRDDLTTLGIPKSPLLGVSKSPNGSEPTSPKPSDKIVLGPPKMNFASSSVGGLKNSEDKPNHARTG</sequence>